<organism evidence="3">
    <name type="scientific">Heyndrickxia faecalis</name>
    <dbReference type="NCBI Taxonomy" id="2824910"/>
    <lineage>
        <taxon>Bacteria</taxon>
        <taxon>Bacillati</taxon>
        <taxon>Bacillota</taxon>
        <taxon>Bacilli</taxon>
        <taxon>Bacillales</taxon>
        <taxon>Bacillaceae</taxon>
        <taxon>Heyndrickxia</taxon>
    </lineage>
</organism>
<dbReference type="EMBL" id="CP158453">
    <property type="protein sequence ID" value="XBX97706.1"/>
    <property type="molecule type" value="Genomic_DNA"/>
</dbReference>
<gene>
    <name evidence="3" type="ORF">ABR335_14810</name>
</gene>
<feature type="domain" description="Bacterial Ig" evidence="2">
    <location>
        <begin position="580"/>
        <end position="655"/>
    </location>
</feature>
<dbReference type="InterPro" id="IPR041498">
    <property type="entry name" value="Big_6"/>
</dbReference>
<protein>
    <submittedName>
        <fullName evidence="3">Ig-like domain-containing protein</fullName>
    </submittedName>
</protein>
<dbReference type="AlphaFoldDB" id="A0AAU7WHU8"/>
<proteinExistence type="predicted"/>
<keyword evidence="1" id="KW-0732">Signal</keyword>
<accession>A0AAU7WHU8</accession>
<feature type="chain" id="PRO_5043414485" evidence="1">
    <location>
        <begin position="31"/>
        <end position="738"/>
    </location>
</feature>
<dbReference type="InterPro" id="IPR013783">
    <property type="entry name" value="Ig-like_fold"/>
</dbReference>
<dbReference type="SUPFAM" id="SSF89260">
    <property type="entry name" value="Collagen-binding domain"/>
    <property type="match status" value="4"/>
</dbReference>
<evidence type="ECO:0000256" key="1">
    <source>
        <dbReference type="SAM" id="SignalP"/>
    </source>
</evidence>
<feature type="domain" description="Bacterial Ig" evidence="2">
    <location>
        <begin position="500"/>
        <end position="574"/>
    </location>
</feature>
<feature type="domain" description="Bacterial Ig" evidence="2">
    <location>
        <begin position="659"/>
        <end position="737"/>
    </location>
</feature>
<feature type="signal peptide" evidence="1">
    <location>
        <begin position="1"/>
        <end position="30"/>
    </location>
</feature>
<reference evidence="3" key="1">
    <citation type="submission" date="2024-06" db="EMBL/GenBank/DDBJ databases">
        <authorList>
            <person name="Huang C.H."/>
            <person name="Ting Y.S."/>
            <person name="Cheng Y.H."/>
        </authorList>
    </citation>
    <scope>NUCLEOTIDE SEQUENCE</scope>
    <source>
        <strain evidence="3">TCI803</strain>
    </source>
</reference>
<name>A0AAU7WHU8_9BACI</name>
<dbReference type="Pfam" id="PF17936">
    <property type="entry name" value="Big_6"/>
    <property type="match status" value="3"/>
</dbReference>
<sequence length="738" mass="80041">MKVIKKTIYLVLAIALILPALVLQTGHASASTTQTLNFNTTVTNTISNKNAEQVYKITLPSAGTVKVNLNSYIEAVILDLTDENGKSVWGYSRDIYDGSASTPKQWSDQADLEAGTYYIKISQSSDYTGKYDLKVGFNTAGNNETEPNNGTSQAQPITLNTQKINGFLSLNDDTDCYKFILKQAGTIDVHVDSNIYDASLDLLDESGNDVWGIDEDIYGGSSQTPKQWSKSVDLEAGTYYIKISNSSGYTGKYNLYVNYTPAGNNEVEPNNGTSQAQELSNGQKVTGFLSWSDDTDVYKVRLPKAGNLKISLDSSIDWAYVDLIDANGNNIWDEESVYDGTKETPKQWMKDADLEAGTYYIKIHSPETGTYHLSTWFTAAGNNESEPNNGTTQAQQISLNTQKITGFLSESDHTDCYKFTLPKAVKVTMNIDSYMEGVDLHLTNSKGTALWDDDIYYGSIKTPKQWNKSESLPAGTYYLKISSDYNTGKYVLSVNAPLYPSTPSINTVSTNSTSVSGKTDANCTVNVKAGSKTYKGKSNSKGDYKVSIPKQKAGTKIYVYATNTYGKSGTKVTTVGSPAATPSVNTVSNKSTSVSGKTSKSSTVYVKIGSKTYKGKSNSKGDYKVSIPKQKSGTKIYVYATNTYGKSGTKSVTVVDRIAPSTPSVNTVSHTSRYITGKTEAYATVTAYTGSKKIGSAKADKHGSYKIKISPKKKGTAIKVKATDKSGNSSGYRTVKVK</sequence>
<evidence type="ECO:0000259" key="2">
    <source>
        <dbReference type="Pfam" id="PF17936"/>
    </source>
</evidence>
<dbReference type="Gene3D" id="2.60.120.380">
    <property type="match status" value="4"/>
</dbReference>
<dbReference type="Gene3D" id="2.60.40.10">
    <property type="entry name" value="Immunoglobulins"/>
    <property type="match status" value="3"/>
</dbReference>
<dbReference type="RefSeq" id="WP_350346322.1">
    <property type="nucleotide sequence ID" value="NZ_CP158453.1"/>
</dbReference>
<dbReference type="GeneID" id="93260897"/>
<evidence type="ECO:0000313" key="3">
    <source>
        <dbReference type="EMBL" id="XBX97706.1"/>
    </source>
</evidence>